<evidence type="ECO:0000256" key="2">
    <source>
        <dbReference type="ARBA" id="ARBA00022475"/>
    </source>
</evidence>
<feature type="transmembrane region" description="Helical" evidence="6">
    <location>
        <begin position="317"/>
        <end position="340"/>
    </location>
</feature>
<dbReference type="GO" id="GO:0005886">
    <property type="term" value="C:plasma membrane"/>
    <property type="evidence" value="ECO:0007669"/>
    <property type="project" value="UniProtKB-SubCell"/>
</dbReference>
<feature type="transmembrane region" description="Helical" evidence="6">
    <location>
        <begin position="20"/>
        <end position="38"/>
    </location>
</feature>
<evidence type="ECO:0000256" key="4">
    <source>
        <dbReference type="ARBA" id="ARBA00022989"/>
    </source>
</evidence>
<dbReference type="SUPFAM" id="SSF55729">
    <property type="entry name" value="Acyl-CoA N-acyltransferases (Nat)"/>
    <property type="match status" value="1"/>
</dbReference>
<feature type="transmembrane region" description="Helical" evidence="6">
    <location>
        <begin position="454"/>
        <end position="475"/>
    </location>
</feature>
<reference evidence="8 9" key="1">
    <citation type="submission" date="2019-07" db="EMBL/GenBank/DDBJ databases">
        <authorList>
            <person name="Duangmal K."/>
            <person name="Teo W.F.A."/>
        </authorList>
    </citation>
    <scope>NUCLEOTIDE SEQUENCE [LARGE SCALE GENOMIC DNA]</scope>
    <source>
        <strain evidence="8 9">TBRC 6029</strain>
    </source>
</reference>
<keyword evidence="9" id="KW-1185">Reference proteome</keyword>
<evidence type="ECO:0000313" key="8">
    <source>
        <dbReference type="EMBL" id="TVT24860.1"/>
    </source>
</evidence>
<evidence type="ECO:0000256" key="5">
    <source>
        <dbReference type="ARBA" id="ARBA00023136"/>
    </source>
</evidence>
<feature type="transmembrane region" description="Helical" evidence="6">
    <location>
        <begin position="69"/>
        <end position="91"/>
    </location>
</feature>
<evidence type="ECO:0000256" key="3">
    <source>
        <dbReference type="ARBA" id="ARBA00022692"/>
    </source>
</evidence>
<protein>
    <submittedName>
        <fullName evidence="8">DUF2156 domain-containing protein</fullName>
    </submittedName>
</protein>
<evidence type="ECO:0000256" key="1">
    <source>
        <dbReference type="ARBA" id="ARBA00004651"/>
    </source>
</evidence>
<name>A0A558AKS8_9PSEU</name>
<organism evidence="8 9">
    <name type="scientific">Amycolatopsis rhizosphaerae</name>
    <dbReference type="NCBI Taxonomy" id="2053003"/>
    <lineage>
        <taxon>Bacteria</taxon>
        <taxon>Bacillati</taxon>
        <taxon>Actinomycetota</taxon>
        <taxon>Actinomycetes</taxon>
        <taxon>Pseudonocardiales</taxon>
        <taxon>Pseudonocardiaceae</taxon>
        <taxon>Amycolatopsis</taxon>
    </lineage>
</organism>
<dbReference type="Pfam" id="PF09924">
    <property type="entry name" value="LPG_synthase_C"/>
    <property type="match status" value="1"/>
</dbReference>
<reference evidence="8 9" key="2">
    <citation type="submission" date="2019-08" db="EMBL/GenBank/DDBJ databases">
        <title>Amycolatopsis acidicola sp. nov., isolated from peat swamp forest soil.</title>
        <authorList>
            <person name="Srisuk N."/>
        </authorList>
    </citation>
    <scope>NUCLEOTIDE SEQUENCE [LARGE SCALE GENOMIC DNA]</scope>
    <source>
        <strain evidence="8 9">TBRC 6029</strain>
    </source>
</reference>
<feature type="transmembrane region" description="Helical" evidence="6">
    <location>
        <begin position="391"/>
        <end position="410"/>
    </location>
</feature>
<keyword evidence="4 6" id="KW-1133">Transmembrane helix</keyword>
<feature type="domain" description="Phosphatidylglycerol lysyltransferase C-terminal" evidence="7">
    <location>
        <begin position="490"/>
        <end position="788"/>
    </location>
</feature>
<dbReference type="InterPro" id="IPR024320">
    <property type="entry name" value="LPG_synthase_C"/>
</dbReference>
<dbReference type="InterPro" id="IPR016181">
    <property type="entry name" value="Acyl_CoA_acyltransferase"/>
</dbReference>
<dbReference type="AlphaFoldDB" id="A0A558AKS8"/>
<sequence>MSERHGRFRGAARVLARLRFTVGFLVVMWTVGLVTGTVRSGPRGALLHAVGFGMPSLLGGRWWTVISSVWWAGGLAQYLGVTVVVGLLCGLAERQIGTVATAAAFFSAYVGGALLSLGVVAAGVFGGDPWSARLAEMVVVTPSAAAFGAGMAASAALTPVWRRRLRLTLITTMTMLTLYAGALQALIRLCAGLVGLALVPLLVPRDRRPAGVAASRVEERFLIAMLVAASAIGPLVATTPLTPGGPPLSILQYLLTAPHPSAADVSLACGDPSMADVCGQLRAALRLDGAGSAVLSVIPALIMGVMAEGLRRGRRFAWWGALGANSALTVFGLFLLPSALAAEAGLGSLRDWSAVAVPLVQPALIIVLLVAHRSKFDVRAPRGAYRHLGMVLGTTWLACAVLYVAGAYAVRDQFDHPPGLSGILVDLPLRFAPPDYLGELPITFLPLGGLAVVFYEWTGVVFWCVALAGCALTFVRARIDAPPTDRARARALLHRYGGTSTSHMITWPGHGYWFSEDGQAVIAYRVRSAVALTTGGPVGEPDACRTASRQFARYCASQGWTPCFYAITDALRTDLGAGWRAVQVAEEAVVRLGQLHFRGKKFQDVRTALNKAKALGIEAHRIRYRDASPRLAEQIRRLSAEWLANKRLPEMGFTLGTVEELADDDVWCVVAVDPAGNLHGVTSWLPVRRDGRIIGWTLDLMRRSPAAFPGVMEFLIATMALSCRSEGVEVLSLSGAPLARMDRGERRDLLQRFLDFVGLRLEPVYGFRSLLAFKAKFRPQYQPLFMAYPDAAALPSIGNAVTRAYLPRLTAQQAVRLLWILLAIFPRNRSRIRGNHRGAMLGNR</sequence>
<feature type="transmembrane region" description="Helical" evidence="6">
    <location>
        <begin position="352"/>
        <end position="371"/>
    </location>
</feature>
<accession>A0A558AKS8</accession>
<dbReference type="PANTHER" id="PTHR34697:SF2">
    <property type="entry name" value="PHOSPHATIDYLGLYCEROL LYSYLTRANSFERASE"/>
    <property type="match status" value="1"/>
</dbReference>
<dbReference type="EMBL" id="VJWX01000532">
    <property type="protein sequence ID" value="TVT24860.1"/>
    <property type="molecule type" value="Genomic_DNA"/>
</dbReference>
<dbReference type="InterPro" id="IPR051211">
    <property type="entry name" value="PG_lysyltransferase"/>
</dbReference>
<feature type="transmembrane region" description="Helical" evidence="6">
    <location>
        <begin position="103"/>
        <end position="125"/>
    </location>
</feature>
<comment type="caution">
    <text evidence="8">The sequence shown here is derived from an EMBL/GenBank/DDBJ whole genome shotgun (WGS) entry which is preliminary data.</text>
</comment>
<feature type="transmembrane region" description="Helical" evidence="6">
    <location>
        <begin position="223"/>
        <end position="241"/>
    </location>
</feature>
<keyword evidence="3 6" id="KW-0812">Transmembrane</keyword>
<gene>
    <name evidence="8" type="ORF">FNH05_32395</name>
</gene>
<feature type="transmembrane region" description="Helical" evidence="6">
    <location>
        <begin position="164"/>
        <end position="180"/>
    </location>
</feature>
<proteinExistence type="predicted"/>
<keyword evidence="2" id="KW-1003">Cell membrane</keyword>
<evidence type="ECO:0000256" key="6">
    <source>
        <dbReference type="SAM" id="Phobius"/>
    </source>
</evidence>
<dbReference type="Proteomes" id="UP000320011">
    <property type="component" value="Unassembled WGS sequence"/>
</dbReference>
<feature type="transmembrane region" description="Helical" evidence="6">
    <location>
        <begin position="186"/>
        <end position="203"/>
    </location>
</feature>
<dbReference type="OrthoDB" id="594838at2"/>
<dbReference type="SUPFAM" id="SSF144091">
    <property type="entry name" value="Rhomboid-like"/>
    <property type="match status" value="1"/>
</dbReference>
<comment type="subcellular location">
    <subcellularLocation>
        <location evidence="1">Cell membrane</location>
        <topology evidence="1">Multi-pass membrane protein</topology>
    </subcellularLocation>
</comment>
<dbReference type="GO" id="GO:0055091">
    <property type="term" value="P:phospholipid homeostasis"/>
    <property type="evidence" value="ECO:0007669"/>
    <property type="project" value="TreeGrafter"/>
</dbReference>
<dbReference type="InterPro" id="IPR035952">
    <property type="entry name" value="Rhomboid-like_sf"/>
</dbReference>
<dbReference type="PANTHER" id="PTHR34697">
    <property type="entry name" value="PHOSPHATIDYLGLYCEROL LYSYLTRANSFERASE"/>
    <property type="match status" value="1"/>
</dbReference>
<feature type="transmembrane region" description="Helical" evidence="6">
    <location>
        <begin position="137"/>
        <end position="157"/>
    </location>
</feature>
<evidence type="ECO:0000313" key="9">
    <source>
        <dbReference type="Proteomes" id="UP000320011"/>
    </source>
</evidence>
<feature type="transmembrane region" description="Helical" evidence="6">
    <location>
        <begin position="290"/>
        <end position="310"/>
    </location>
</feature>
<dbReference type="GO" id="GO:0016755">
    <property type="term" value="F:aminoacyltransferase activity"/>
    <property type="evidence" value="ECO:0007669"/>
    <property type="project" value="TreeGrafter"/>
</dbReference>
<dbReference type="RefSeq" id="WP_144592650.1">
    <property type="nucleotide sequence ID" value="NZ_VJWX01000532.1"/>
</dbReference>
<evidence type="ECO:0000259" key="7">
    <source>
        <dbReference type="Pfam" id="PF09924"/>
    </source>
</evidence>
<keyword evidence="5 6" id="KW-0472">Membrane</keyword>